<evidence type="ECO:0000313" key="1">
    <source>
        <dbReference type="EMBL" id="JAH95406.1"/>
    </source>
</evidence>
<proteinExistence type="predicted"/>
<reference evidence="1" key="1">
    <citation type="submission" date="2014-11" db="EMBL/GenBank/DDBJ databases">
        <authorList>
            <person name="Amaro Gonzalez C."/>
        </authorList>
    </citation>
    <scope>NUCLEOTIDE SEQUENCE</scope>
</reference>
<dbReference type="EMBL" id="GBXM01013171">
    <property type="protein sequence ID" value="JAH95406.1"/>
    <property type="molecule type" value="Transcribed_RNA"/>
</dbReference>
<dbReference type="AlphaFoldDB" id="A0A0E9WYY7"/>
<organism evidence="1">
    <name type="scientific">Anguilla anguilla</name>
    <name type="common">European freshwater eel</name>
    <name type="synonym">Muraena anguilla</name>
    <dbReference type="NCBI Taxonomy" id="7936"/>
    <lineage>
        <taxon>Eukaryota</taxon>
        <taxon>Metazoa</taxon>
        <taxon>Chordata</taxon>
        <taxon>Craniata</taxon>
        <taxon>Vertebrata</taxon>
        <taxon>Euteleostomi</taxon>
        <taxon>Actinopterygii</taxon>
        <taxon>Neopterygii</taxon>
        <taxon>Teleostei</taxon>
        <taxon>Anguilliformes</taxon>
        <taxon>Anguillidae</taxon>
        <taxon>Anguilla</taxon>
    </lineage>
</organism>
<accession>A0A0E9WYY7</accession>
<sequence>MACEPQIYLREDLAVVARSGCCVQRSSDLCAFYRPPKALAQERFNSAHKTILYTRTECDVYISCRFCNVCAYRYLYIK</sequence>
<protein>
    <submittedName>
        <fullName evidence="1">Uncharacterized protein</fullName>
    </submittedName>
</protein>
<name>A0A0E9WYY7_ANGAN</name>
<reference evidence="1" key="2">
    <citation type="journal article" date="2015" name="Fish Shellfish Immunol.">
        <title>Early steps in the European eel (Anguilla anguilla)-Vibrio vulnificus interaction in the gills: Role of the RtxA13 toxin.</title>
        <authorList>
            <person name="Callol A."/>
            <person name="Pajuelo D."/>
            <person name="Ebbesson L."/>
            <person name="Teles M."/>
            <person name="MacKenzie S."/>
            <person name="Amaro C."/>
        </authorList>
    </citation>
    <scope>NUCLEOTIDE SEQUENCE</scope>
</reference>